<keyword evidence="5" id="KW-0808">Transferase</keyword>
<evidence type="ECO:0000313" key="8">
    <source>
        <dbReference type="EMBL" id="KAJ9579234.1"/>
    </source>
</evidence>
<comment type="similarity">
    <text evidence="2">Belongs to the methyltransferase superfamily. LCMT family.</text>
</comment>
<dbReference type="InterPro" id="IPR016651">
    <property type="entry name" value="LCMT1"/>
</dbReference>
<dbReference type="GO" id="GO:0005829">
    <property type="term" value="C:cytosol"/>
    <property type="evidence" value="ECO:0007669"/>
    <property type="project" value="TreeGrafter"/>
</dbReference>
<dbReference type="EMBL" id="JASPKZ010008582">
    <property type="protein sequence ID" value="KAJ9579234.1"/>
    <property type="molecule type" value="Genomic_DNA"/>
</dbReference>
<dbReference type="Proteomes" id="UP001233999">
    <property type="component" value="Unassembled WGS sequence"/>
</dbReference>
<proteinExistence type="inferred from homology"/>
<sequence length="57" mass="6460">IISCGAGFDTSFFRFVEEGLLKPQVSFYEVDFEEVVERKAECILKSQSIKKCIGPLQ</sequence>
<evidence type="ECO:0000256" key="3">
    <source>
        <dbReference type="ARBA" id="ARBA00012834"/>
    </source>
</evidence>
<dbReference type="InterPro" id="IPR029063">
    <property type="entry name" value="SAM-dependent_MTases_sf"/>
</dbReference>
<keyword evidence="6" id="KW-0949">S-adenosyl-L-methionine</keyword>
<dbReference type="Pfam" id="PF04072">
    <property type="entry name" value="LCM"/>
    <property type="match status" value="1"/>
</dbReference>
<keyword evidence="9" id="KW-1185">Reference proteome</keyword>
<reference evidence="8" key="2">
    <citation type="submission" date="2023-05" db="EMBL/GenBank/DDBJ databases">
        <authorList>
            <person name="Fouks B."/>
        </authorList>
    </citation>
    <scope>NUCLEOTIDE SEQUENCE</scope>
    <source>
        <strain evidence="8">Stay&amp;Tobe</strain>
        <tissue evidence="8">Testes</tissue>
    </source>
</reference>
<comment type="catalytic activity">
    <reaction evidence="1">
        <text>[phosphatase 2A protein]-C-terminal L-leucine + S-adenosyl-L-methionine = [phosphatase 2A protein]-C-terminal L-leucine methyl ester + S-adenosyl-L-homocysteine</text>
        <dbReference type="Rhea" id="RHEA:48544"/>
        <dbReference type="Rhea" id="RHEA-COMP:12134"/>
        <dbReference type="Rhea" id="RHEA-COMP:12135"/>
        <dbReference type="ChEBI" id="CHEBI:57856"/>
        <dbReference type="ChEBI" id="CHEBI:59789"/>
        <dbReference type="ChEBI" id="CHEBI:90516"/>
        <dbReference type="ChEBI" id="CHEBI:90517"/>
        <dbReference type="EC" id="2.1.1.233"/>
    </reaction>
</comment>
<evidence type="ECO:0000313" key="9">
    <source>
        <dbReference type="Proteomes" id="UP001233999"/>
    </source>
</evidence>
<keyword evidence="4" id="KW-0489">Methyltransferase</keyword>
<dbReference type="PANTHER" id="PTHR13600">
    <property type="entry name" value="LEUCINE CARBOXYL METHYLTRANSFERASE"/>
    <property type="match status" value="1"/>
</dbReference>
<dbReference type="AlphaFoldDB" id="A0AAD7ZER2"/>
<feature type="non-terminal residue" evidence="8">
    <location>
        <position position="1"/>
    </location>
</feature>
<evidence type="ECO:0000256" key="6">
    <source>
        <dbReference type="ARBA" id="ARBA00022691"/>
    </source>
</evidence>
<dbReference type="InterPro" id="IPR007213">
    <property type="entry name" value="Ppm1/Ppm2/Tcmp"/>
</dbReference>
<protein>
    <recommendedName>
        <fullName evidence="3">[phosphatase 2A protein]-leucine-carboxy methyltransferase</fullName>
        <ecNumber evidence="3">2.1.1.233</ecNumber>
    </recommendedName>
    <alternativeName>
        <fullName evidence="7">[Phosphatase 2A protein]-leucine-carboxy methyltransferase 1</fullName>
    </alternativeName>
</protein>
<comment type="caution">
    <text evidence="8">The sequence shown here is derived from an EMBL/GenBank/DDBJ whole genome shotgun (WGS) entry which is preliminary data.</text>
</comment>
<organism evidence="8 9">
    <name type="scientific">Diploptera punctata</name>
    <name type="common">Pacific beetle cockroach</name>
    <dbReference type="NCBI Taxonomy" id="6984"/>
    <lineage>
        <taxon>Eukaryota</taxon>
        <taxon>Metazoa</taxon>
        <taxon>Ecdysozoa</taxon>
        <taxon>Arthropoda</taxon>
        <taxon>Hexapoda</taxon>
        <taxon>Insecta</taxon>
        <taxon>Pterygota</taxon>
        <taxon>Neoptera</taxon>
        <taxon>Polyneoptera</taxon>
        <taxon>Dictyoptera</taxon>
        <taxon>Blattodea</taxon>
        <taxon>Blaberoidea</taxon>
        <taxon>Blaberidae</taxon>
        <taxon>Diplopterinae</taxon>
        <taxon>Diploptera</taxon>
    </lineage>
</organism>
<name>A0AAD7ZER2_DIPPU</name>
<dbReference type="GO" id="GO:0032259">
    <property type="term" value="P:methylation"/>
    <property type="evidence" value="ECO:0007669"/>
    <property type="project" value="UniProtKB-KW"/>
</dbReference>
<dbReference type="EC" id="2.1.1.233" evidence="3"/>
<evidence type="ECO:0000256" key="1">
    <source>
        <dbReference type="ARBA" id="ARBA00000724"/>
    </source>
</evidence>
<feature type="non-terminal residue" evidence="8">
    <location>
        <position position="57"/>
    </location>
</feature>
<dbReference type="PANTHER" id="PTHR13600:SF21">
    <property type="entry name" value="LEUCINE CARBOXYL METHYLTRANSFERASE 1"/>
    <property type="match status" value="1"/>
</dbReference>
<evidence type="ECO:0000256" key="7">
    <source>
        <dbReference type="ARBA" id="ARBA00032526"/>
    </source>
</evidence>
<evidence type="ECO:0000256" key="5">
    <source>
        <dbReference type="ARBA" id="ARBA00022679"/>
    </source>
</evidence>
<evidence type="ECO:0000256" key="2">
    <source>
        <dbReference type="ARBA" id="ARBA00010703"/>
    </source>
</evidence>
<dbReference type="GO" id="GO:0018423">
    <property type="term" value="F:protein C-terminal leucine carboxyl O-methyltransferase activity"/>
    <property type="evidence" value="ECO:0007669"/>
    <property type="project" value="UniProtKB-EC"/>
</dbReference>
<accession>A0AAD7ZER2</accession>
<dbReference type="Gene3D" id="3.40.50.150">
    <property type="entry name" value="Vaccinia Virus protein VP39"/>
    <property type="match status" value="1"/>
</dbReference>
<dbReference type="SUPFAM" id="SSF53335">
    <property type="entry name" value="S-adenosyl-L-methionine-dependent methyltransferases"/>
    <property type="match status" value="1"/>
</dbReference>
<reference evidence="8" key="1">
    <citation type="journal article" date="2023" name="IScience">
        <title>Live-bearing cockroach genome reveals convergent evolutionary mechanisms linked to viviparity in insects and beyond.</title>
        <authorList>
            <person name="Fouks B."/>
            <person name="Harrison M.C."/>
            <person name="Mikhailova A.A."/>
            <person name="Marchal E."/>
            <person name="English S."/>
            <person name="Carruthers M."/>
            <person name="Jennings E.C."/>
            <person name="Chiamaka E.L."/>
            <person name="Frigard R.A."/>
            <person name="Pippel M."/>
            <person name="Attardo G.M."/>
            <person name="Benoit J.B."/>
            <person name="Bornberg-Bauer E."/>
            <person name="Tobe S.S."/>
        </authorList>
    </citation>
    <scope>NUCLEOTIDE SEQUENCE</scope>
    <source>
        <strain evidence="8">Stay&amp;Tobe</strain>
    </source>
</reference>
<gene>
    <name evidence="8" type="ORF">L9F63_024663</name>
</gene>
<evidence type="ECO:0000256" key="4">
    <source>
        <dbReference type="ARBA" id="ARBA00022603"/>
    </source>
</evidence>